<protein>
    <submittedName>
        <fullName evidence="1">Uncharacterized protein</fullName>
    </submittedName>
</protein>
<sequence length="195" mass="19995">MLDLVHAPAPLPASRPGSPEPAADDWLAVSEHDLREAHAEACALFAAAERNAAARLRHARSMVLLEQLLAARAVQRALGVCPQAARASLRGDHALGYLLGLAASQGDPTAAPASDRALSAALRHIHGLVFGMEEAHRLVDGAPIEVGAAFGDGALAADADLQALLTDGAAAMPAGLLAGLPWLRCCSGDPTARPH</sequence>
<proteinExistence type="predicted"/>
<evidence type="ECO:0000313" key="1">
    <source>
        <dbReference type="EMBL" id="BDG75220.1"/>
    </source>
</evidence>
<accession>A0ABM7YB18</accession>
<dbReference type="EMBL" id="AP025637">
    <property type="protein sequence ID" value="BDG75220.1"/>
    <property type="molecule type" value="Genomic_DNA"/>
</dbReference>
<name>A0ABM7YB18_9PROT</name>
<organism evidence="1 2">
    <name type="scientific">Roseomonas fluvialis</name>
    <dbReference type="NCBI Taxonomy" id="1750527"/>
    <lineage>
        <taxon>Bacteria</taxon>
        <taxon>Pseudomonadati</taxon>
        <taxon>Pseudomonadota</taxon>
        <taxon>Alphaproteobacteria</taxon>
        <taxon>Acetobacterales</taxon>
        <taxon>Roseomonadaceae</taxon>
        <taxon>Roseomonas</taxon>
    </lineage>
</organism>
<evidence type="ECO:0000313" key="2">
    <source>
        <dbReference type="Proteomes" id="UP000831327"/>
    </source>
</evidence>
<gene>
    <name evidence="1" type="ORF">Rmf_51490</name>
</gene>
<dbReference type="RefSeq" id="WP_244457309.1">
    <property type="nucleotide sequence ID" value="NZ_AP025637.1"/>
</dbReference>
<dbReference type="Proteomes" id="UP000831327">
    <property type="component" value="Chromosome"/>
</dbReference>
<keyword evidence="2" id="KW-1185">Reference proteome</keyword>
<reference evidence="1 2" key="1">
    <citation type="journal article" date="2016" name="Microbes Environ.">
        <title>Phylogenetically diverse aerobic anoxygenic phototrophic bacteria isolated from epilithic biofilms in Tama river, Japan.</title>
        <authorList>
            <person name="Hirose S."/>
            <person name="Matsuura K."/>
            <person name="Haruta S."/>
        </authorList>
    </citation>
    <scope>NUCLEOTIDE SEQUENCE [LARGE SCALE GENOMIC DNA]</scope>
    <source>
        <strain evidence="1 2">S08</strain>
    </source>
</reference>